<dbReference type="PROSITE" id="PS50164">
    <property type="entry name" value="GIY_YIG"/>
    <property type="match status" value="1"/>
</dbReference>
<dbReference type="Gene3D" id="4.10.860.10">
    <property type="entry name" value="UVR domain"/>
    <property type="match status" value="1"/>
</dbReference>
<sequence length="350" mass="39667">MAKPAPTHNFDSKAFIKTLADRPGVYRMYNATSDLLYVGKARNLKKRVSSYFQRTLDDEKTKTLVAQISRIEVTLTASDTEALLLESNLIKKLKPRYNVLLRDDKSYPYILITTQDTFPRLTLHRGAKATKGHYYGPFPNSYAVRETINQLQKIFLLRQCDNTFFSNRSRPCLQYQIKRCSGPCVELIDEKAYQQLVQHAQWFLQGKESRVMQELQQQMEQAAEAKHYESAALYRDQIANLRTIQAAQSVTSVHIKDTDVIVVVSRSGCVCVQVLFIRAGRLLGNRGYFPKVPAGTSNADVLSAFITQHYLSERASARVPSVIVLGEKIDEKAWLQAALTQARGSKVQLP</sequence>
<dbReference type="InterPro" id="IPR035901">
    <property type="entry name" value="GIY-YIG_endonuc_sf"/>
</dbReference>
<dbReference type="InterPro" id="IPR047296">
    <property type="entry name" value="GIY-YIG_UvrC_Cho"/>
</dbReference>
<dbReference type="EMBL" id="BARS01004840">
    <property type="protein sequence ID" value="GAF84011.1"/>
    <property type="molecule type" value="Genomic_DNA"/>
</dbReference>
<evidence type="ECO:0000256" key="2">
    <source>
        <dbReference type="ARBA" id="ARBA00022763"/>
    </source>
</evidence>
<dbReference type="InterPro" id="IPR004791">
    <property type="entry name" value="UvrC"/>
</dbReference>
<evidence type="ECO:0000256" key="3">
    <source>
        <dbReference type="ARBA" id="ARBA00022769"/>
    </source>
</evidence>
<dbReference type="AlphaFoldDB" id="X0T9N1"/>
<dbReference type="GO" id="GO:0006289">
    <property type="term" value="P:nucleotide-excision repair"/>
    <property type="evidence" value="ECO:0007669"/>
    <property type="project" value="InterPro"/>
</dbReference>
<gene>
    <name evidence="9" type="ORF">S01H1_09475</name>
</gene>
<dbReference type="Gene3D" id="3.40.1440.10">
    <property type="entry name" value="GIY-YIG endonuclease"/>
    <property type="match status" value="1"/>
</dbReference>
<keyword evidence="4" id="KW-0267">Excision nuclease</keyword>
<dbReference type="Pfam" id="PF22920">
    <property type="entry name" value="UvrC_RNaseH"/>
    <property type="match status" value="1"/>
</dbReference>
<reference evidence="9" key="1">
    <citation type="journal article" date="2014" name="Front. Microbiol.">
        <title>High frequency of phylogenetically diverse reductive dehalogenase-homologous genes in deep subseafloor sedimentary metagenomes.</title>
        <authorList>
            <person name="Kawai M."/>
            <person name="Futagami T."/>
            <person name="Toyoda A."/>
            <person name="Takaki Y."/>
            <person name="Nishi S."/>
            <person name="Hori S."/>
            <person name="Arai W."/>
            <person name="Tsubouchi T."/>
            <person name="Morono Y."/>
            <person name="Uchiyama I."/>
            <person name="Ito T."/>
            <person name="Fujiyama A."/>
            <person name="Inagaki F."/>
            <person name="Takami H."/>
        </authorList>
    </citation>
    <scope>NUCLEOTIDE SEQUENCE</scope>
    <source>
        <strain evidence="9">Expedition CK06-06</strain>
    </source>
</reference>
<dbReference type="FunFam" id="3.40.1440.10:FF:000001">
    <property type="entry name" value="UvrABC system protein C"/>
    <property type="match status" value="1"/>
</dbReference>
<dbReference type="Pfam" id="PF02151">
    <property type="entry name" value="UVR"/>
    <property type="match status" value="1"/>
</dbReference>
<keyword evidence="2" id="KW-0227">DNA damage</keyword>
<dbReference type="Pfam" id="PF01541">
    <property type="entry name" value="GIY-YIG"/>
    <property type="match status" value="1"/>
</dbReference>
<dbReference type="InterPro" id="IPR001162">
    <property type="entry name" value="UvrC_RNase_H_dom"/>
</dbReference>
<feature type="domain" description="GIY-YIG" evidence="7">
    <location>
        <begin position="21"/>
        <end position="99"/>
    </location>
</feature>
<dbReference type="SUPFAM" id="SSF46600">
    <property type="entry name" value="C-terminal UvrC-binding domain of UvrB"/>
    <property type="match status" value="1"/>
</dbReference>
<feature type="domain" description="UvrC family homology region profile" evidence="8">
    <location>
        <begin position="260"/>
        <end position="349"/>
    </location>
</feature>
<dbReference type="PROSITE" id="PS50151">
    <property type="entry name" value="UVR"/>
    <property type="match status" value="1"/>
</dbReference>
<dbReference type="NCBIfam" id="TIGR00194">
    <property type="entry name" value="uvrC"/>
    <property type="match status" value="1"/>
</dbReference>
<dbReference type="CDD" id="cd10434">
    <property type="entry name" value="GIY-YIG_UvrC_Cho"/>
    <property type="match status" value="1"/>
</dbReference>
<dbReference type="SMART" id="SM00465">
    <property type="entry name" value="GIYc"/>
    <property type="match status" value="1"/>
</dbReference>
<evidence type="ECO:0000256" key="1">
    <source>
        <dbReference type="ARBA" id="ARBA00022490"/>
    </source>
</evidence>
<dbReference type="SUPFAM" id="SSF82771">
    <property type="entry name" value="GIY-YIG endonuclease"/>
    <property type="match status" value="1"/>
</dbReference>
<keyword evidence="1" id="KW-0963">Cytoplasm</keyword>
<organism evidence="9">
    <name type="scientific">marine sediment metagenome</name>
    <dbReference type="NCBI Taxonomy" id="412755"/>
    <lineage>
        <taxon>unclassified sequences</taxon>
        <taxon>metagenomes</taxon>
        <taxon>ecological metagenomes</taxon>
    </lineage>
</organism>
<evidence type="ECO:0000256" key="4">
    <source>
        <dbReference type="ARBA" id="ARBA00022881"/>
    </source>
</evidence>
<dbReference type="InterPro" id="IPR036876">
    <property type="entry name" value="UVR_dom_sf"/>
</dbReference>
<dbReference type="GO" id="GO:0009380">
    <property type="term" value="C:excinuclease repair complex"/>
    <property type="evidence" value="ECO:0007669"/>
    <property type="project" value="InterPro"/>
</dbReference>
<evidence type="ECO:0008006" key="10">
    <source>
        <dbReference type="Google" id="ProtNLM"/>
    </source>
</evidence>
<comment type="caution">
    <text evidence="9">The sequence shown here is derived from an EMBL/GenBank/DDBJ whole genome shotgun (WGS) entry which is preliminary data.</text>
</comment>
<accession>X0T9N1</accession>
<keyword evidence="5" id="KW-0234">DNA repair</keyword>
<dbReference type="PANTHER" id="PTHR30562">
    <property type="entry name" value="UVRC/OXIDOREDUCTASE"/>
    <property type="match status" value="1"/>
</dbReference>
<name>X0T9N1_9ZZZZ</name>
<protein>
    <recommendedName>
        <fullName evidence="10">GIY-YIG domain-containing protein</fullName>
    </recommendedName>
</protein>
<evidence type="ECO:0000259" key="6">
    <source>
        <dbReference type="PROSITE" id="PS50151"/>
    </source>
</evidence>
<dbReference type="InterPro" id="IPR000305">
    <property type="entry name" value="GIY-YIG_endonuc"/>
</dbReference>
<evidence type="ECO:0000259" key="8">
    <source>
        <dbReference type="PROSITE" id="PS50165"/>
    </source>
</evidence>
<evidence type="ECO:0000256" key="5">
    <source>
        <dbReference type="ARBA" id="ARBA00023204"/>
    </source>
</evidence>
<evidence type="ECO:0000313" key="9">
    <source>
        <dbReference type="EMBL" id="GAF84011.1"/>
    </source>
</evidence>
<dbReference type="InterPro" id="IPR001943">
    <property type="entry name" value="UVR_dom"/>
</dbReference>
<evidence type="ECO:0000259" key="7">
    <source>
        <dbReference type="PROSITE" id="PS50164"/>
    </source>
</evidence>
<feature type="non-terminal residue" evidence="9">
    <location>
        <position position="350"/>
    </location>
</feature>
<dbReference type="PANTHER" id="PTHR30562:SF1">
    <property type="entry name" value="UVRABC SYSTEM PROTEIN C"/>
    <property type="match status" value="1"/>
</dbReference>
<feature type="domain" description="UVR" evidence="6">
    <location>
        <begin position="209"/>
        <end position="244"/>
    </location>
</feature>
<dbReference type="GO" id="GO:0009381">
    <property type="term" value="F:excinuclease ABC activity"/>
    <property type="evidence" value="ECO:0007669"/>
    <property type="project" value="InterPro"/>
</dbReference>
<proteinExistence type="predicted"/>
<keyword evidence="3" id="KW-0228">DNA excision</keyword>
<dbReference type="PROSITE" id="PS50165">
    <property type="entry name" value="UVRC"/>
    <property type="match status" value="1"/>
</dbReference>
<dbReference type="InterPro" id="IPR050066">
    <property type="entry name" value="UvrABC_protein_C"/>
</dbReference>